<feature type="chain" id="PRO_5028886875" description="Lipoprotein" evidence="1">
    <location>
        <begin position="18"/>
        <end position="123"/>
    </location>
</feature>
<evidence type="ECO:0000313" key="2">
    <source>
        <dbReference type="EMBL" id="NAS21627.1"/>
    </source>
</evidence>
<comment type="caution">
    <text evidence="2">The sequence shown here is derived from an EMBL/GenBank/DDBJ whole genome shotgun (WGS) entry which is preliminary data.</text>
</comment>
<proteinExistence type="predicted"/>
<gene>
    <name evidence="2" type="ORF">GT755_08010</name>
</gene>
<evidence type="ECO:0008006" key="4">
    <source>
        <dbReference type="Google" id="ProtNLM"/>
    </source>
</evidence>
<sequence length="123" mass="12526">MRITALLSLLLALTACAAATGEAPGDRPRDQVNAAACLEFALAADDLRAAARVTSGELRAALTPALRHMDRAVQAANGDVAPVMDDAVLAAEAGDTTALAAALVAVEGACRRAGTPIEVPFRY</sequence>
<keyword evidence="3" id="KW-1185">Reference proteome</keyword>
<dbReference type="Proteomes" id="UP000479526">
    <property type="component" value="Unassembled WGS sequence"/>
</dbReference>
<dbReference type="PROSITE" id="PS51257">
    <property type="entry name" value="PROKAR_LIPOPROTEIN"/>
    <property type="match status" value="1"/>
</dbReference>
<name>A0A7C9J198_9ACTN</name>
<accession>A0A7C9J198</accession>
<evidence type="ECO:0000256" key="1">
    <source>
        <dbReference type="SAM" id="SignalP"/>
    </source>
</evidence>
<reference evidence="2 3" key="1">
    <citation type="submission" date="2020-01" db="EMBL/GenBank/DDBJ databases">
        <title>Herbidospora sp. NEAU-GS84 nov., a novel actinomycete isolated from soil.</title>
        <authorList>
            <person name="Han L."/>
        </authorList>
    </citation>
    <scope>NUCLEOTIDE SEQUENCE [LARGE SCALE GENOMIC DNA]</scope>
    <source>
        <strain evidence="2 3">NEAU-GS84</strain>
    </source>
</reference>
<protein>
    <recommendedName>
        <fullName evidence="4">Lipoprotein</fullName>
    </recommendedName>
</protein>
<keyword evidence="1" id="KW-0732">Signal</keyword>
<dbReference type="EMBL" id="WXEW01000002">
    <property type="protein sequence ID" value="NAS21627.1"/>
    <property type="molecule type" value="Genomic_DNA"/>
</dbReference>
<feature type="signal peptide" evidence="1">
    <location>
        <begin position="1"/>
        <end position="17"/>
    </location>
</feature>
<evidence type="ECO:0000313" key="3">
    <source>
        <dbReference type="Proteomes" id="UP000479526"/>
    </source>
</evidence>
<dbReference type="RefSeq" id="WP_161479051.1">
    <property type="nucleotide sequence ID" value="NZ_WXEW01000002.1"/>
</dbReference>
<dbReference type="AlphaFoldDB" id="A0A7C9J198"/>
<organism evidence="2 3">
    <name type="scientific">Herbidospora solisilvae</name>
    <dbReference type="NCBI Taxonomy" id="2696284"/>
    <lineage>
        <taxon>Bacteria</taxon>
        <taxon>Bacillati</taxon>
        <taxon>Actinomycetota</taxon>
        <taxon>Actinomycetes</taxon>
        <taxon>Streptosporangiales</taxon>
        <taxon>Streptosporangiaceae</taxon>
        <taxon>Herbidospora</taxon>
    </lineage>
</organism>